<dbReference type="PANTHER" id="PTHR46562:SF1">
    <property type="entry name" value="SERINE_THREONINE-PROTEIN KINASE ULK4"/>
    <property type="match status" value="1"/>
</dbReference>
<protein>
    <submittedName>
        <fullName evidence="3">Kinase</fullName>
    </submittedName>
    <submittedName>
        <fullName evidence="2">ULK</fullName>
    </submittedName>
</protein>
<organism evidence="2">
    <name type="scientific">Hexamita inflata</name>
    <dbReference type="NCBI Taxonomy" id="28002"/>
    <lineage>
        <taxon>Eukaryota</taxon>
        <taxon>Metamonada</taxon>
        <taxon>Diplomonadida</taxon>
        <taxon>Hexamitidae</taxon>
        <taxon>Hexamitinae</taxon>
        <taxon>Hexamita</taxon>
    </lineage>
</organism>
<dbReference type="SUPFAM" id="SSF56112">
    <property type="entry name" value="Protein kinase-like (PK-like)"/>
    <property type="match status" value="1"/>
</dbReference>
<dbReference type="InterPro" id="IPR011009">
    <property type="entry name" value="Kinase-like_dom_sf"/>
</dbReference>
<proteinExistence type="predicted"/>
<dbReference type="PROSITE" id="PS50011">
    <property type="entry name" value="PROTEIN_KINASE_DOM"/>
    <property type="match status" value="1"/>
</dbReference>
<keyword evidence="4" id="KW-1185">Reference proteome</keyword>
<dbReference type="GO" id="GO:0004672">
    <property type="term" value="F:protein kinase activity"/>
    <property type="evidence" value="ECO:0007669"/>
    <property type="project" value="InterPro"/>
</dbReference>
<keyword evidence="3" id="KW-0418">Kinase</keyword>
<dbReference type="GO" id="GO:0005524">
    <property type="term" value="F:ATP binding"/>
    <property type="evidence" value="ECO:0007669"/>
    <property type="project" value="InterPro"/>
</dbReference>
<feature type="domain" description="Protein kinase" evidence="1">
    <location>
        <begin position="11"/>
        <end position="283"/>
    </location>
</feature>
<dbReference type="EMBL" id="CAXDID020000196">
    <property type="protein sequence ID" value="CAL6053312.1"/>
    <property type="molecule type" value="Genomic_DNA"/>
</dbReference>
<dbReference type="EMBL" id="CATOUU010000526">
    <property type="protein sequence ID" value="CAI9932779.1"/>
    <property type="molecule type" value="Genomic_DNA"/>
</dbReference>
<dbReference type="InterPro" id="IPR044591">
    <property type="entry name" value="RUK"/>
</dbReference>
<dbReference type="Proteomes" id="UP001642409">
    <property type="component" value="Unassembled WGS sequence"/>
</dbReference>
<reference evidence="3 4" key="2">
    <citation type="submission" date="2024-07" db="EMBL/GenBank/DDBJ databases">
        <authorList>
            <person name="Akdeniz Z."/>
        </authorList>
    </citation>
    <scope>NUCLEOTIDE SEQUENCE [LARGE SCALE GENOMIC DNA]</scope>
</reference>
<evidence type="ECO:0000259" key="1">
    <source>
        <dbReference type="PROSITE" id="PS50011"/>
    </source>
</evidence>
<gene>
    <name evidence="2" type="ORF">HINF_LOCUS20424</name>
    <name evidence="3" type="ORF">HINF_LOCUS45273</name>
</gene>
<evidence type="ECO:0000313" key="4">
    <source>
        <dbReference type="Proteomes" id="UP001642409"/>
    </source>
</evidence>
<dbReference type="GO" id="GO:0008017">
    <property type="term" value="F:microtubule binding"/>
    <property type="evidence" value="ECO:0007669"/>
    <property type="project" value="InterPro"/>
</dbReference>
<dbReference type="Pfam" id="PF00069">
    <property type="entry name" value="Pkinase"/>
    <property type="match status" value="1"/>
</dbReference>
<sequence>MSEITINRNSYKIYEKIGTGMTTGSTISRAREATSLEFVAYKRIQVRNDQTKQSVAHQCKFLKSLVHPNIVRLIDQSMDAAQQNIYLFFELCQDYSLQKLVQTDRRLPLPTVLAFGEDIRDALGFIHSKQALLNDLHAGSILMSSNGILKLIEFESACLFKQQPLDSTRIQASIQKFGYLHRAPETLVIGGFYSTVSDLYAFGQLLYYMCFGFYVFESLQCDSPEEFATRVLNEGENILEQQLPPPNYDGDLPREFLELLWKLLQPIPFKRATWTDLSESTLFKKSELVIKENLQSQYYEYIKEQAKNGQYGQKYIEQKINFEKQNTDKPHFKKGQTQAIPTKNEETVVNKQKSDLSGIVQNTQDYYDQQQECIQPTKIDINQLTCAQLQQYQKISFVEVKPKTVSPNVQPQKRCTIDQIQKMNKIDDITSALQQNLDILKSNPIKILDVLADKVQLDPSVALSLLITSAQQELADSLRQKSNSLSTLLNQLQPKCSVANFGARCDLILLSLKLITDNQSLLDFKMNYTQDFQYYIESLAVWVKNSLILTQKKEELSLTLELAQVFSQFCITFGVQFKQQLNIKINSILTVGLNLFLNLFQDSFQALIRQLGLFEPIKELAVTMSQAFAVLTDIKFSGNLNIDEIILDQIDILTVSYSQEATNWLIRALANFSILEQFSAINIGAGVAQRLQTPSKKFDALVMQNKHILLRIQKNHDLQSAQATAILVAALMISDQFMDPIMKNPLNVKNHRIYRYIKADLDLVSIIDLLIQVAGDLNDSLLNQICGLMVSSIQHILDVCMYSAKQFSVQGSYINLKYYQKCQGCIELTDMFYKQNFLYKHIFYTVKQIQAYDQILLALSNTIYETKPEEKNTYWSVACADYQQFIDSIVQVTCRIMQTPWAKPLRNNLYYQNQQKFKGLWFSAMQLLKCPNFKQLSEDKAEKSQIIVQIVSSIRLQVPLALKSSFEKYKEAGPCGENVFIQPDVFRQSADAFICAIDIPSSGLINGESFTLQNCKEHLDTLQQAIQRLLTSKSMFYCLFGVSDTPFDLLVLGFKLIADKLPSDTITDFLQFTLQFVNVKTSPFKKSAYDSLESFIKLDPQLMIKLGEMFRNAVTELDISHRFVRGYLQQFKNGLQLKIQGQQTFLSQKEVRKTISDTCWTIGGVVDDICAQIGQYLMNPSLGMQEYCVVNLEVVLNYLQLYLYSEKILEINSVQAIVEGFAQNIGKCTEKIQQLALDVVLQCADYFAKQKWDKFEQIKATITKYYKDSAQIQRIEQAISGVGCIKFPSEWVE</sequence>
<reference evidence="2" key="1">
    <citation type="submission" date="2023-06" db="EMBL/GenBank/DDBJ databases">
        <authorList>
            <person name="Kurt Z."/>
        </authorList>
    </citation>
    <scope>NUCLEOTIDE SEQUENCE</scope>
</reference>
<dbReference type="PANTHER" id="PTHR46562">
    <property type="entry name" value="SERINE/THREONINE-KINASE ULK4-LIKE PROTEIN-RELATED"/>
    <property type="match status" value="1"/>
</dbReference>
<dbReference type="InterPro" id="IPR000719">
    <property type="entry name" value="Prot_kinase_dom"/>
</dbReference>
<accession>A0AA86PAJ2</accession>
<dbReference type="Gene3D" id="3.30.200.20">
    <property type="entry name" value="Phosphorylase Kinase, domain 1"/>
    <property type="match status" value="1"/>
</dbReference>
<dbReference type="Gene3D" id="1.10.510.10">
    <property type="entry name" value="Transferase(Phosphotransferase) domain 1"/>
    <property type="match status" value="1"/>
</dbReference>
<evidence type="ECO:0000313" key="3">
    <source>
        <dbReference type="EMBL" id="CAL6053312.1"/>
    </source>
</evidence>
<keyword evidence="3" id="KW-0808">Transferase</keyword>
<evidence type="ECO:0000313" key="2">
    <source>
        <dbReference type="EMBL" id="CAI9932779.1"/>
    </source>
</evidence>
<comment type="caution">
    <text evidence="2">The sequence shown here is derived from an EMBL/GenBank/DDBJ whole genome shotgun (WGS) entry which is preliminary data.</text>
</comment>
<name>A0AA86PAJ2_9EUKA</name>